<dbReference type="Pfam" id="PF15781">
    <property type="entry name" value="ParE-like_toxin"/>
    <property type="match status" value="1"/>
</dbReference>
<sequence length="94" mass="11283">MDVFYKSAFRKYVKKQTRPFQLALEDEIEKITSNPERGEMKKGDLSGFRTYKFNFHKQVYLVAYKVEGHTIVFYLAGAHENFYRDLKRYIKEAD</sequence>
<dbReference type="SUPFAM" id="SSF143011">
    <property type="entry name" value="RelE-like"/>
    <property type="match status" value="1"/>
</dbReference>
<dbReference type="Proteomes" id="UP000772181">
    <property type="component" value="Unassembled WGS sequence"/>
</dbReference>
<evidence type="ECO:0000313" key="2">
    <source>
        <dbReference type="Proteomes" id="UP000772181"/>
    </source>
</evidence>
<accession>A0A933GMC9</accession>
<reference evidence="1" key="1">
    <citation type="submission" date="2020-07" db="EMBL/GenBank/DDBJ databases">
        <title>Huge and variable diversity of episymbiotic CPR bacteria and DPANN archaea in groundwater ecosystems.</title>
        <authorList>
            <person name="He C.Y."/>
            <person name="Keren R."/>
            <person name="Whittaker M."/>
            <person name="Farag I.F."/>
            <person name="Doudna J."/>
            <person name="Cate J.H.D."/>
            <person name="Banfield J.F."/>
        </authorList>
    </citation>
    <scope>NUCLEOTIDE SEQUENCE</scope>
    <source>
        <strain evidence="1">NC_groundwater_1482_Ag_S-0.65um_47_24</strain>
    </source>
</reference>
<dbReference type="InterPro" id="IPR031552">
    <property type="entry name" value="ParE-like_toxin"/>
</dbReference>
<dbReference type="EMBL" id="JACQWF010000409">
    <property type="protein sequence ID" value="MBI4596571.1"/>
    <property type="molecule type" value="Genomic_DNA"/>
</dbReference>
<organism evidence="1 2">
    <name type="scientific">Tectimicrobiota bacterium</name>
    <dbReference type="NCBI Taxonomy" id="2528274"/>
    <lineage>
        <taxon>Bacteria</taxon>
        <taxon>Pseudomonadati</taxon>
        <taxon>Nitrospinota/Tectimicrobiota group</taxon>
        <taxon>Candidatus Tectimicrobiota</taxon>
    </lineage>
</organism>
<proteinExistence type="predicted"/>
<evidence type="ECO:0000313" key="1">
    <source>
        <dbReference type="EMBL" id="MBI4596571.1"/>
    </source>
</evidence>
<comment type="caution">
    <text evidence="1">The sequence shown here is derived from an EMBL/GenBank/DDBJ whole genome shotgun (WGS) entry which is preliminary data.</text>
</comment>
<gene>
    <name evidence="1" type="ORF">HY730_09405</name>
</gene>
<dbReference type="Gene3D" id="3.30.2310.20">
    <property type="entry name" value="RelE-like"/>
    <property type="match status" value="1"/>
</dbReference>
<dbReference type="InterPro" id="IPR035093">
    <property type="entry name" value="RelE/ParE_toxin_dom_sf"/>
</dbReference>
<dbReference type="AlphaFoldDB" id="A0A933GMC9"/>
<name>A0A933GMC9_UNCTE</name>
<protein>
    <submittedName>
        <fullName evidence="1">Type II toxin-antitoxin system RelE/ParE family toxin</fullName>
    </submittedName>
</protein>